<sequence length="213" mass="24733">MFKVLFFDLGGVVFYDFFSGGIQKFVQVLNLPKQKIYTAYVKTDFVDYFEGRLSDYKRFKAMTDKLNLGQDKVQVCIDAFYKEYHPVNETISFIKKIKITFPELKVGVLSDQPAGVCKMLRKKYPQVFKLFNKDILLISAEVGLSKQAENLDFYKLAIKKAKVKPTEILFIDNFQRNIINAKKLGFKTFFFDIENIKASNLVNKLAKVMKNDH</sequence>
<dbReference type="PANTHER" id="PTHR43611:SF3">
    <property type="entry name" value="FLAVIN MONONUCLEOTIDE HYDROLASE 1, CHLOROPLATIC"/>
    <property type="match status" value="1"/>
</dbReference>
<proteinExistence type="predicted"/>
<dbReference type="InterPro" id="IPR006439">
    <property type="entry name" value="HAD-SF_hydro_IA"/>
</dbReference>
<gene>
    <name evidence="1" type="ORF">A3J78_02470</name>
</gene>
<dbReference type="PANTHER" id="PTHR43611">
    <property type="entry name" value="ALPHA-D-GLUCOSE 1-PHOSPHATE PHOSPHATASE"/>
    <property type="match status" value="1"/>
</dbReference>
<dbReference type="PRINTS" id="PR00413">
    <property type="entry name" value="HADHALOGNASE"/>
</dbReference>
<dbReference type="InterPro" id="IPR023214">
    <property type="entry name" value="HAD_sf"/>
</dbReference>
<evidence type="ECO:0000313" key="1">
    <source>
        <dbReference type="EMBL" id="OGD54119.1"/>
    </source>
</evidence>
<reference evidence="1 2" key="1">
    <citation type="journal article" date="2016" name="Nat. Commun.">
        <title>Thousands of microbial genomes shed light on interconnected biogeochemical processes in an aquifer system.</title>
        <authorList>
            <person name="Anantharaman K."/>
            <person name="Brown C.T."/>
            <person name="Hug L.A."/>
            <person name="Sharon I."/>
            <person name="Castelle C.J."/>
            <person name="Probst A.J."/>
            <person name="Thomas B.C."/>
            <person name="Singh A."/>
            <person name="Wilkins M.J."/>
            <person name="Karaoz U."/>
            <person name="Brodie E.L."/>
            <person name="Williams K.H."/>
            <person name="Hubbard S.S."/>
            <person name="Banfield J.F."/>
        </authorList>
    </citation>
    <scope>NUCLEOTIDE SEQUENCE [LARGE SCALE GENOMIC DNA]</scope>
</reference>
<dbReference type="SUPFAM" id="SSF56784">
    <property type="entry name" value="HAD-like"/>
    <property type="match status" value="1"/>
</dbReference>
<dbReference type="InterPro" id="IPR036412">
    <property type="entry name" value="HAD-like_sf"/>
</dbReference>
<accession>A0A1F5DFZ4</accession>
<dbReference type="AlphaFoldDB" id="A0A1F5DFZ4"/>
<dbReference type="Gene3D" id="3.40.50.1000">
    <property type="entry name" value="HAD superfamily/HAD-like"/>
    <property type="match status" value="1"/>
</dbReference>
<dbReference type="EMBL" id="MEZJ01000020">
    <property type="protein sequence ID" value="OGD54119.1"/>
    <property type="molecule type" value="Genomic_DNA"/>
</dbReference>
<dbReference type="Gene3D" id="1.10.150.240">
    <property type="entry name" value="Putative phosphatase, domain 2"/>
    <property type="match status" value="1"/>
</dbReference>
<dbReference type="Proteomes" id="UP000178758">
    <property type="component" value="Unassembled WGS sequence"/>
</dbReference>
<dbReference type="InterPro" id="IPR023198">
    <property type="entry name" value="PGP-like_dom2"/>
</dbReference>
<evidence type="ECO:0000313" key="2">
    <source>
        <dbReference type="Proteomes" id="UP000178758"/>
    </source>
</evidence>
<name>A0A1F5DFZ4_9BACT</name>
<comment type="caution">
    <text evidence="1">The sequence shown here is derived from an EMBL/GenBank/DDBJ whole genome shotgun (WGS) entry which is preliminary data.</text>
</comment>
<organism evidence="1 2">
    <name type="scientific">Candidatus Beckwithbacteria bacterium RBG_13_35_6</name>
    <dbReference type="NCBI Taxonomy" id="1797456"/>
    <lineage>
        <taxon>Bacteria</taxon>
        <taxon>Candidatus Beckwithiibacteriota</taxon>
    </lineage>
</organism>
<protein>
    <submittedName>
        <fullName evidence="1">Uncharacterized protein</fullName>
    </submittedName>
</protein>